<keyword evidence="3" id="KW-1185">Reference proteome</keyword>
<gene>
    <name evidence="2" type="ORF">BKE30_04920</name>
</gene>
<name>A0A1S8CY38_9GAMM</name>
<dbReference type="Proteomes" id="UP000192132">
    <property type="component" value="Unassembled WGS sequence"/>
</dbReference>
<dbReference type="OrthoDB" id="6712068at2"/>
<proteinExistence type="predicted"/>
<reference evidence="2 3" key="1">
    <citation type="submission" date="2016-10" db="EMBL/GenBank/DDBJ databases">
        <title>Draft Genome sequence of Alkanindiges sp. strain H1.</title>
        <authorList>
            <person name="Subhash Y."/>
            <person name="Lee S."/>
        </authorList>
    </citation>
    <scope>NUCLEOTIDE SEQUENCE [LARGE SCALE GENOMIC DNA]</scope>
    <source>
        <strain evidence="2 3">H1</strain>
    </source>
</reference>
<sequence>MKRFTTFLLCTAMSPLGIAAMVSANGEGAALVSKDIANTRLQAFNAAKKDAVIALINQINGPRASEDSTVQERLNDIIKQVDDSFVQNRGSDKSGNNELVTKVTLQMDDMEFRRILSDAGLGKKSNRTNPIMIVMDEYFTVPTDNQKPIKEYTEYFSDGSASYSEGEQANYNLNAKSAESSSSKAAGRSSAAYAAGYADHWSAGGVAARGSNAYSNSQKSASSASVKESASASSFVNAQQNDIQHFVKYVEYQQRATAADRNNQTLNSIAKAAVNYDLRVMDSDVFRSKYLNGRAMTIQQLTNDAELAKFVAAARNERADYLMMGSSYIYDRGRSKATNQYVCDGIVSFKVYSTADSTLIAAEPRTESASGNTADACRTNVANKLGELSMSQAGASILTQAKNRTTYGNEFTILVKSPSGYVSDNLADELYLALEAIDGANNIDIRRQSSKGHELVLTYKNSRPIGVSLTQALRKDSPTLAAGTRSQDGNTITICVGAGQCK</sequence>
<keyword evidence="1" id="KW-0732">Signal</keyword>
<feature type="chain" id="PRO_5013181919" description="Curli production assembly/transport component CsgG" evidence="1">
    <location>
        <begin position="20"/>
        <end position="502"/>
    </location>
</feature>
<evidence type="ECO:0000313" key="2">
    <source>
        <dbReference type="EMBL" id="ONG41390.1"/>
    </source>
</evidence>
<dbReference type="RefSeq" id="WP_076877519.1">
    <property type="nucleotide sequence ID" value="NZ_MLCN01000011.1"/>
</dbReference>
<feature type="signal peptide" evidence="1">
    <location>
        <begin position="1"/>
        <end position="19"/>
    </location>
</feature>
<evidence type="ECO:0000256" key="1">
    <source>
        <dbReference type="SAM" id="SignalP"/>
    </source>
</evidence>
<dbReference type="AlphaFoldDB" id="A0A1S8CY38"/>
<comment type="caution">
    <text evidence="2">The sequence shown here is derived from an EMBL/GenBank/DDBJ whole genome shotgun (WGS) entry which is preliminary data.</text>
</comment>
<dbReference type="STRING" id="1907941.BKE30_04920"/>
<accession>A0A1S8CY38</accession>
<organism evidence="2 3">
    <name type="scientific">Alkanindiges hydrocarboniclasticus</name>
    <dbReference type="NCBI Taxonomy" id="1907941"/>
    <lineage>
        <taxon>Bacteria</taxon>
        <taxon>Pseudomonadati</taxon>
        <taxon>Pseudomonadota</taxon>
        <taxon>Gammaproteobacteria</taxon>
        <taxon>Moraxellales</taxon>
        <taxon>Moraxellaceae</taxon>
        <taxon>Alkanindiges</taxon>
    </lineage>
</organism>
<protein>
    <recommendedName>
        <fullName evidence="4">Curli production assembly/transport component CsgG</fullName>
    </recommendedName>
</protein>
<dbReference type="EMBL" id="MLCN01000011">
    <property type="protein sequence ID" value="ONG41390.1"/>
    <property type="molecule type" value="Genomic_DNA"/>
</dbReference>
<evidence type="ECO:0008006" key="4">
    <source>
        <dbReference type="Google" id="ProtNLM"/>
    </source>
</evidence>
<evidence type="ECO:0000313" key="3">
    <source>
        <dbReference type="Proteomes" id="UP000192132"/>
    </source>
</evidence>